<gene>
    <name evidence="1" type="ORF">SAMN06265361_10962</name>
</gene>
<proteinExistence type="predicted"/>
<keyword evidence="2" id="KW-1185">Reference proteome</keyword>
<organism evidence="1 2">
    <name type="scientific">Laceyella tengchongensis</name>
    <dbReference type="NCBI Taxonomy" id="574699"/>
    <lineage>
        <taxon>Bacteria</taxon>
        <taxon>Bacillati</taxon>
        <taxon>Bacillota</taxon>
        <taxon>Bacilli</taxon>
        <taxon>Bacillales</taxon>
        <taxon>Thermoactinomycetaceae</taxon>
        <taxon>Laceyella</taxon>
    </lineage>
</organism>
<accession>A0AA45WS24</accession>
<dbReference type="Proteomes" id="UP001157946">
    <property type="component" value="Unassembled WGS sequence"/>
</dbReference>
<evidence type="ECO:0000313" key="1">
    <source>
        <dbReference type="EMBL" id="SMP32879.1"/>
    </source>
</evidence>
<name>A0AA45WS24_9BACL</name>
<sequence>MYVVGKGRNPRGYKGEMNYDIKHAQPLRHTWQRKGMSYKKALPEINR</sequence>
<dbReference type="AlphaFoldDB" id="A0AA45WS24"/>
<dbReference type="EMBL" id="FXTU01000009">
    <property type="protein sequence ID" value="SMP32879.1"/>
    <property type="molecule type" value="Genomic_DNA"/>
</dbReference>
<reference evidence="1" key="1">
    <citation type="submission" date="2017-05" db="EMBL/GenBank/DDBJ databases">
        <authorList>
            <person name="Varghese N."/>
            <person name="Submissions S."/>
        </authorList>
    </citation>
    <scope>NUCLEOTIDE SEQUENCE</scope>
    <source>
        <strain evidence="1">DSM 45262</strain>
    </source>
</reference>
<evidence type="ECO:0000313" key="2">
    <source>
        <dbReference type="Proteomes" id="UP001157946"/>
    </source>
</evidence>
<comment type="caution">
    <text evidence="1">The sequence shown here is derived from an EMBL/GenBank/DDBJ whole genome shotgun (WGS) entry which is preliminary data.</text>
</comment>
<protein>
    <submittedName>
        <fullName evidence="1">Uncharacterized protein</fullName>
    </submittedName>
</protein>